<feature type="coiled-coil region" evidence="1">
    <location>
        <begin position="35"/>
        <end position="72"/>
    </location>
</feature>
<name>A0A8J3FUF1_9PSEU</name>
<evidence type="ECO:0000313" key="3">
    <source>
        <dbReference type="Proteomes" id="UP000637578"/>
    </source>
</evidence>
<keyword evidence="1" id="KW-0175">Coiled coil</keyword>
<gene>
    <name evidence="2" type="ORF">GCM10012275_31640</name>
</gene>
<dbReference type="RefSeq" id="WP_373290017.1">
    <property type="nucleotide sequence ID" value="NZ_BMMK01000013.1"/>
</dbReference>
<dbReference type="Gene3D" id="3.40.50.150">
    <property type="entry name" value="Vaccinia Virus protein VP39"/>
    <property type="match status" value="1"/>
</dbReference>
<reference evidence="2" key="2">
    <citation type="submission" date="2020-09" db="EMBL/GenBank/DDBJ databases">
        <authorList>
            <person name="Sun Q."/>
            <person name="Zhou Y."/>
        </authorList>
    </citation>
    <scope>NUCLEOTIDE SEQUENCE</scope>
    <source>
        <strain evidence="2">CGMCC 4.5737</strain>
    </source>
</reference>
<protein>
    <recommendedName>
        <fullName evidence="4">Class I SAM-dependent methyltransferase</fullName>
    </recommendedName>
</protein>
<dbReference type="SUPFAM" id="SSF53335">
    <property type="entry name" value="S-adenosyl-L-methionine-dependent methyltransferases"/>
    <property type="match status" value="1"/>
</dbReference>
<dbReference type="PANTHER" id="PTHR40036">
    <property type="entry name" value="MACROCIN O-METHYLTRANSFERASE"/>
    <property type="match status" value="1"/>
</dbReference>
<organism evidence="2 3">
    <name type="scientific">Longimycelium tulufanense</name>
    <dbReference type="NCBI Taxonomy" id="907463"/>
    <lineage>
        <taxon>Bacteria</taxon>
        <taxon>Bacillati</taxon>
        <taxon>Actinomycetota</taxon>
        <taxon>Actinomycetes</taxon>
        <taxon>Pseudonocardiales</taxon>
        <taxon>Pseudonocardiaceae</taxon>
        <taxon>Longimycelium</taxon>
    </lineage>
</organism>
<comment type="caution">
    <text evidence="2">The sequence shown here is derived from an EMBL/GenBank/DDBJ whole genome shotgun (WGS) entry which is preliminary data.</text>
</comment>
<keyword evidence="3" id="KW-1185">Reference proteome</keyword>
<reference evidence="2" key="1">
    <citation type="journal article" date="2014" name="Int. J. Syst. Evol. Microbiol.">
        <title>Complete genome sequence of Corynebacterium casei LMG S-19264T (=DSM 44701T), isolated from a smear-ripened cheese.</title>
        <authorList>
            <consortium name="US DOE Joint Genome Institute (JGI-PGF)"/>
            <person name="Walter F."/>
            <person name="Albersmeier A."/>
            <person name="Kalinowski J."/>
            <person name="Ruckert C."/>
        </authorList>
    </citation>
    <scope>NUCLEOTIDE SEQUENCE</scope>
    <source>
        <strain evidence="2">CGMCC 4.5737</strain>
    </source>
</reference>
<accession>A0A8J3FUF1</accession>
<sequence>MVTRRKDLDVLHEALNRAREILRAKLMRAVDDVVARYHRQQMDELNGQLAELRELRAEVHREVERVIQAVKEFEIRARRDLLYAGEREAATESARLVRERMGPVPHFPHPHATLDYALSLADEQAGMALEFGVYTGTTLKIIAQAREGKEVYGFDSFQGLPEGWRSGFPAGMFTVDGLPDVPGAELVVGWFDDTLPAFLAEHQGPVAFLHVDADLYSSTRTVLEQVGPRLQPGSVIVFDEFFNYPGWQCHEYRAWQEYVAKTGVRFKYEAYTIDNEQVVVRVTGT</sequence>
<evidence type="ECO:0000313" key="2">
    <source>
        <dbReference type="EMBL" id="GGM58092.1"/>
    </source>
</evidence>
<proteinExistence type="predicted"/>
<evidence type="ECO:0000256" key="1">
    <source>
        <dbReference type="SAM" id="Coils"/>
    </source>
</evidence>
<dbReference type="AlphaFoldDB" id="A0A8J3FUF1"/>
<dbReference type="InterPro" id="IPR029063">
    <property type="entry name" value="SAM-dependent_MTases_sf"/>
</dbReference>
<dbReference type="EMBL" id="BMMK01000013">
    <property type="protein sequence ID" value="GGM58092.1"/>
    <property type="molecule type" value="Genomic_DNA"/>
</dbReference>
<dbReference type="Pfam" id="PF13578">
    <property type="entry name" value="Methyltransf_24"/>
    <property type="match status" value="1"/>
</dbReference>
<dbReference type="PANTHER" id="PTHR40036:SF1">
    <property type="entry name" value="MACROCIN O-METHYLTRANSFERASE"/>
    <property type="match status" value="1"/>
</dbReference>
<evidence type="ECO:0008006" key="4">
    <source>
        <dbReference type="Google" id="ProtNLM"/>
    </source>
</evidence>
<dbReference type="InterPro" id="IPR008884">
    <property type="entry name" value="TylF_MeTrfase"/>
</dbReference>
<dbReference type="Proteomes" id="UP000637578">
    <property type="component" value="Unassembled WGS sequence"/>
</dbReference>